<evidence type="ECO:0000256" key="5">
    <source>
        <dbReference type="ARBA" id="ARBA00022989"/>
    </source>
</evidence>
<dbReference type="GO" id="GO:0005381">
    <property type="term" value="F:iron ion transmembrane transporter activity"/>
    <property type="evidence" value="ECO:0007669"/>
    <property type="project" value="UniProtKB-UniRule"/>
</dbReference>
<comment type="subcellular location">
    <subcellularLocation>
        <location evidence="1 7">Membrane</location>
        <topology evidence="1 7">Multi-pass membrane protein</topology>
    </subcellularLocation>
</comment>
<dbReference type="InterPro" id="IPR036259">
    <property type="entry name" value="MFS_trans_sf"/>
</dbReference>
<dbReference type="AlphaFoldDB" id="A0A200R287"/>
<evidence type="ECO:0000256" key="2">
    <source>
        <dbReference type="ARBA" id="ARBA00006279"/>
    </source>
</evidence>
<name>A0A200R287_MACCD</name>
<evidence type="ECO:0000256" key="1">
    <source>
        <dbReference type="ARBA" id="ARBA00004141"/>
    </source>
</evidence>
<dbReference type="EMBL" id="MVGT01000481">
    <property type="protein sequence ID" value="OVA16795.1"/>
    <property type="molecule type" value="Genomic_DNA"/>
</dbReference>
<keyword evidence="7" id="KW-0406">Ion transport</keyword>
<comment type="caution">
    <text evidence="8">The sequence shown here is derived from an EMBL/GenBank/DDBJ whole genome shotgun (WGS) entry which is preliminary data.</text>
</comment>
<dbReference type="PANTHER" id="PTHR11660:SF53">
    <property type="entry name" value="SOLUTE CARRIER FAMILY 40 MEMBER 3, CHLOROPLASTIC"/>
    <property type="match status" value="1"/>
</dbReference>
<feature type="transmembrane region" description="Helical" evidence="7">
    <location>
        <begin position="457"/>
        <end position="478"/>
    </location>
</feature>
<keyword evidence="4 7" id="KW-0812">Transmembrane</keyword>
<dbReference type="FunCoup" id="A0A200R287">
    <property type="interactions" value="816"/>
</dbReference>
<dbReference type="InParanoid" id="A0A200R287"/>
<feature type="transmembrane region" description="Helical" evidence="7">
    <location>
        <begin position="176"/>
        <end position="197"/>
    </location>
</feature>
<gene>
    <name evidence="8" type="ORF">BVC80_1543g253</name>
</gene>
<keyword evidence="6 7" id="KW-0472">Membrane</keyword>
<evidence type="ECO:0000256" key="3">
    <source>
        <dbReference type="ARBA" id="ARBA00022448"/>
    </source>
</evidence>
<sequence length="677" mass="72921">MGLVIISQPSSSSSSLLFTSLRPPPYSSTKLTPRISRRIPSRHWLNNQSSTSTRVNNLATRCSTANTDVHINHVATEDDIEDDFSSIPSGSLPIVHLSSDILETESLNLLTEDTYINDLFTTLPVLSEEEQNALAATPAHPAGLYALYASCLAGNLVEQLWNFAWPAAVAMIHPSLLPVAVVGFFTKLAIFVGGPLVGKLMDHFPRVPAYNILSSVQAAAQLLSVAMIIRAHTVSSISASSVLLQPWFSVLVLAGAVERLSGLALGVAMERDWVVLLAGTNRPIALAQANAIISRIDLLCEIAGASLFGILLSKYDPVTCLKLAAGLMICTLPIVVLLMWLSNKLSTGVLDRSKSPQARNRTFAGVSLPVDGNLVEIGVDAIKHGWMEYKQQPVLPASLAYVLLYFNIVLTPGGLMTAFLTQRGLNPSIIGGFSGLCAFMGVAATFISAGLVKRLGILKAGAAGLIFQASLLTVAVAVYWSGSLSQQTPLLFFLSLIVLSRLGHMSYDVLGAQILQTGIPTSKANIIGTTELSVASLAEFVMLGVAIIANDVSHFGFLAMLSLSSVVGAAWMFCQCFDSLSALVYLTMEAGTGVLLINKDQTKSMYLPTGLIQKFKVPHHPPTWFVAADYSEVGYFTSRLTYDKPCTLGYRDNELKTRRPHLASNWNRGQQEYTFIQ</sequence>
<proteinExistence type="inferred from homology"/>
<evidence type="ECO:0000313" key="8">
    <source>
        <dbReference type="EMBL" id="OVA16795.1"/>
    </source>
</evidence>
<evidence type="ECO:0000256" key="6">
    <source>
        <dbReference type="ARBA" id="ARBA00023136"/>
    </source>
</evidence>
<organism evidence="8 9">
    <name type="scientific">Macleaya cordata</name>
    <name type="common">Five-seeded plume-poppy</name>
    <name type="synonym">Bocconia cordata</name>
    <dbReference type="NCBI Taxonomy" id="56857"/>
    <lineage>
        <taxon>Eukaryota</taxon>
        <taxon>Viridiplantae</taxon>
        <taxon>Streptophyta</taxon>
        <taxon>Embryophyta</taxon>
        <taxon>Tracheophyta</taxon>
        <taxon>Spermatophyta</taxon>
        <taxon>Magnoliopsida</taxon>
        <taxon>Ranunculales</taxon>
        <taxon>Papaveraceae</taxon>
        <taxon>Papaveroideae</taxon>
        <taxon>Macleaya</taxon>
    </lineage>
</organism>
<feature type="transmembrane region" description="Helical" evidence="7">
    <location>
        <begin position="555"/>
        <end position="573"/>
    </location>
</feature>
<dbReference type="GO" id="GO:0016020">
    <property type="term" value="C:membrane"/>
    <property type="evidence" value="ECO:0007669"/>
    <property type="project" value="UniProtKB-SubCell"/>
</dbReference>
<keyword evidence="5 7" id="KW-1133">Transmembrane helix</keyword>
<feature type="transmembrane region" description="Helical" evidence="7">
    <location>
        <begin position="527"/>
        <end position="548"/>
    </location>
</feature>
<feature type="transmembrane region" description="Helical" evidence="7">
    <location>
        <begin position="399"/>
        <end position="420"/>
    </location>
</feature>
<dbReference type="OMA" id="WTGSISQ"/>
<dbReference type="CDD" id="cd17480">
    <property type="entry name" value="MFS_SLC40A1_like"/>
    <property type="match status" value="1"/>
</dbReference>
<evidence type="ECO:0000256" key="4">
    <source>
        <dbReference type="ARBA" id="ARBA00022692"/>
    </source>
</evidence>
<accession>A0A200R287</accession>
<dbReference type="Proteomes" id="UP000195402">
    <property type="component" value="Unassembled WGS sequence"/>
</dbReference>
<feature type="transmembrane region" description="Helical" evidence="7">
    <location>
        <begin position="490"/>
        <end position="507"/>
    </location>
</feature>
<protein>
    <recommendedName>
        <fullName evidence="7">Solute carrier family 40 member</fullName>
    </recommendedName>
</protein>
<dbReference type="OrthoDB" id="648861at2759"/>
<reference evidence="8 9" key="1">
    <citation type="journal article" date="2017" name="Mol. Plant">
        <title>The Genome of Medicinal Plant Macleaya cordata Provides New Insights into Benzylisoquinoline Alkaloids Metabolism.</title>
        <authorList>
            <person name="Liu X."/>
            <person name="Liu Y."/>
            <person name="Huang P."/>
            <person name="Ma Y."/>
            <person name="Qing Z."/>
            <person name="Tang Q."/>
            <person name="Cao H."/>
            <person name="Cheng P."/>
            <person name="Zheng Y."/>
            <person name="Yuan Z."/>
            <person name="Zhou Y."/>
            <person name="Liu J."/>
            <person name="Tang Z."/>
            <person name="Zhuo Y."/>
            <person name="Zhang Y."/>
            <person name="Yu L."/>
            <person name="Huang J."/>
            <person name="Yang P."/>
            <person name="Peng Q."/>
            <person name="Zhang J."/>
            <person name="Jiang W."/>
            <person name="Zhang Z."/>
            <person name="Lin K."/>
            <person name="Ro D.K."/>
            <person name="Chen X."/>
            <person name="Xiong X."/>
            <person name="Shang Y."/>
            <person name="Huang S."/>
            <person name="Zeng J."/>
        </authorList>
    </citation>
    <scope>NUCLEOTIDE SEQUENCE [LARGE SCALE GENOMIC DNA]</scope>
    <source>
        <strain evidence="9">cv. BLH2017</strain>
        <tissue evidence="8">Root</tissue>
    </source>
</reference>
<keyword evidence="9" id="KW-1185">Reference proteome</keyword>
<feature type="transmembrane region" description="Helical" evidence="7">
    <location>
        <begin position="432"/>
        <end position="451"/>
    </location>
</feature>
<comment type="similarity">
    <text evidence="2 7">Belongs to the ferroportin (FP) (TC 2.A.100) family. SLC40A subfamily.</text>
</comment>
<evidence type="ECO:0000256" key="7">
    <source>
        <dbReference type="RuleBase" id="RU365065"/>
    </source>
</evidence>
<comment type="function">
    <text evidence="7">May be involved in iron transport and iron homeostasis.</text>
</comment>
<dbReference type="STRING" id="56857.A0A200R287"/>
<keyword evidence="3 7" id="KW-0813">Transport</keyword>
<dbReference type="PANTHER" id="PTHR11660">
    <property type="entry name" value="SOLUTE CARRIER FAMILY 40 MEMBER"/>
    <property type="match status" value="1"/>
</dbReference>
<evidence type="ECO:0000313" key="9">
    <source>
        <dbReference type="Proteomes" id="UP000195402"/>
    </source>
</evidence>
<feature type="transmembrane region" description="Helical" evidence="7">
    <location>
        <begin position="323"/>
        <end position="341"/>
    </location>
</feature>
<comment type="caution">
    <text evidence="7">Lacks conserved residue(s) required for the propagation of feature annotation.</text>
</comment>
<dbReference type="SUPFAM" id="SSF103473">
    <property type="entry name" value="MFS general substrate transporter"/>
    <property type="match status" value="1"/>
</dbReference>
<dbReference type="Pfam" id="PF06963">
    <property type="entry name" value="FPN1"/>
    <property type="match status" value="1"/>
</dbReference>
<dbReference type="InterPro" id="IPR009716">
    <property type="entry name" value="Ferroportin-1"/>
</dbReference>
<feature type="transmembrane region" description="Helical" evidence="7">
    <location>
        <begin position="579"/>
        <end position="597"/>
    </location>
</feature>